<dbReference type="SUPFAM" id="SSF56801">
    <property type="entry name" value="Acetyl-CoA synthetase-like"/>
    <property type="match status" value="1"/>
</dbReference>
<evidence type="ECO:0000313" key="12">
    <source>
        <dbReference type="EMBL" id="QTH63302.1"/>
    </source>
</evidence>
<accession>A0A975DA10</accession>
<evidence type="ECO:0000259" key="11">
    <source>
        <dbReference type="Pfam" id="PF16177"/>
    </source>
</evidence>
<dbReference type="AlphaFoldDB" id="A0A975DA10"/>
<feature type="domain" description="Acetyl-coenzyme A synthetase N-terminal" evidence="11">
    <location>
        <begin position="24"/>
        <end position="81"/>
    </location>
</feature>
<evidence type="ECO:0000256" key="2">
    <source>
        <dbReference type="ARBA" id="ARBA00022598"/>
    </source>
</evidence>
<evidence type="ECO:0000313" key="13">
    <source>
        <dbReference type="Proteomes" id="UP000682739"/>
    </source>
</evidence>
<dbReference type="PANTHER" id="PTHR24095:SF243">
    <property type="entry name" value="ACETYL-COENZYME A SYNTHETASE"/>
    <property type="match status" value="1"/>
</dbReference>
<dbReference type="RefSeq" id="WP_208831359.1">
    <property type="nucleotide sequence ID" value="NZ_CP072110.1"/>
</dbReference>
<comment type="caution">
    <text evidence="8">Lacks conserved residue(s) required for the propagation of feature annotation.</text>
</comment>
<dbReference type="InterPro" id="IPR045851">
    <property type="entry name" value="AMP-bd_C_sf"/>
</dbReference>
<keyword evidence="5 8" id="KW-0067">ATP-binding</keyword>
<dbReference type="FunFam" id="3.30.300.30:FF:000004">
    <property type="entry name" value="Acetyl-coenzyme A synthetase"/>
    <property type="match status" value="1"/>
</dbReference>
<dbReference type="Pfam" id="PF16177">
    <property type="entry name" value="ACAS_N"/>
    <property type="match status" value="1"/>
</dbReference>
<dbReference type="GO" id="GO:0005829">
    <property type="term" value="C:cytosol"/>
    <property type="evidence" value="ECO:0007669"/>
    <property type="project" value="TreeGrafter"/>
</dbReference>
<dbReference type="HAMAP" id="MF_01123">
    <property type="entry name" value="Ac_CoA_synth"/>
    <property type="match status" value="1"/>
</dbReference>
<dbReference type="GO" id="GO:0003987">
    <property type="term" value="F:acetate-CoA ligase activity"/>
    <property type="evidence" value="ECO:0007669"/>
    <property type="project" value="UniProtKB-UniRule"/>
</dbReference>
<evidence type="ECO:0000256" key="3">
    <source>
        <dbReference type="ARBA" id="ARBA00022723"/>
    </source>
</evidence>
<keyword evidence="6 8" id="KW-0460">Magnesium</keyword>
<feature type="binding site" evidence="8">
    <location>
        <position position="536"/>
    </location>
    <ligand>
        <name>Mg(2+)</name>
        <dbReference type="ChEBI" id="CHEBI:18420"/>
    </ligand>
</feature>
<comment type="cofactor">
    <cofactor evidence="8">
        <name>Mg(2+)</name>
        <dbReference type="ChEBI" id="CHEBI:18420"/>
    </cofactor>
</comment>
<keyword evidence="7 8" id="KW-0007">Acetylation</keyword>
<feature type="binding site" evidence="8">
    <location>
        <position position="538"/>
    </location>
    <ligand>
        <name>Mg(2+)</name>
        <dbReference type="ChEBI" id="CHEBI:18420"/>
    </ligand>
</feature>
<dbReference type="InterPro" id="IPR000873">
    <property type="entry name" value="AMP-dep_synth/lig_dom"/>
</dbReference>
<dbReference type="InterPro" id="IPR020845">
    <property type="entry name" value="AMP-binding_CS"/>
</dbReference>
<keyword evidence="2 8" id="KW-0436">Ligase</keyword>
<dbReference type="Gene3D" id="3.40.50.12780">
    <property type="entry name" value="N-terminal domain of ligase-like"/>
    <property type="match status" value="1"/>
</dbReference>
<dbReference type="PROSITE" id="PS00455">
    <property type="entry name" value="AMP_BINDING"/>
    <property type="match status" value="1"/>
</dbReference>
<feature type="modified residue" description="N6-acetyllysine" evidence="8">
    <location>
        <position position="608"/>
    </location>
</feature>
<name>A0A975DA10_9GAMM</name>
<proteinExistence type="inferred from homology"/>
<dbReference type="PANTHER" id="PTHR24095">
    <property type="entry name" value="ACETYL-COENZYME A SYNTHETASE"/>
    <property type="match status" value="1"/>
</dbReference>
<organism evidence="12 13">
    <name type="scientific">Psychrosphaera ytuae</name>
    <dbReference type="NCBI Taxonomy" id="2820710"/>
    <lineage>
        <taxon>Bacteria</taxon>
        <taxon>Pseudomonadati</taxon>
        <taxon>Pseudomonadota</taxon>
        <taxon>Gammaproteobacteria</taxon>
        <taxon>Alteromonadales</taxon>
        <taxon>Pseudoalteromonadaceae</taxon>
        <taxon>Psychrosphaera</taxon>
    </lineage>
</organism>
<feature type="binding site" evidence="8">
    <location>
        <begin position="410"/>
        <end position="415"/>
    </location>
    <ligand>
        <name>ATP</name>
        <dbReference type="ChEBI" id="CHEBI:30616"/>
    </ligand>
</feature>
<dbReference type="InterPro" id="IPR032387">
    <property type="entry name" value="ACAS_N"/>
</dbReference>
<comment type="similarity">
    <text evidence="1 8">Belongs to the ATP-dependent AMP-binding enzyme family.</text>
</comment>
<keyword evidence="3 8" id="KW-0479">Metal-binding</keyword>
<dbReference type="InterPro" id="IPR011904">
    <property type="entry name" value="Ac_CoA_lig"/>
</dbReference>
<dbReference type="CDD" id="cd05966">
    <property type="entry name" value="ACS"/>
    <property type="match status" value="1"/>
</dbReference>
<feature type="binding site" evidence="8">
    <location>
        <position position="583"/>
    </location>
    <ligand>
        <name>CoA</name>
        <dbReference type="ChEBI" id="CHEBI:57287"/>
    </ligand>
</feature>
<evidence type="ECO:0000259" key="10">
    <source>
        <dbReference type="Pfam" id="PF13193"/>
    </source>
</evidence>
<sequence length="647" mass="71882">MNAKCYAVSDFEHQHQGALSFEQYQAMYKESVENPDAFWAEHGKRIDWIKPFTKVKNTSFNKDDLHIKWFEDGTLNVSANCIDRHLAEHADQTAIIWEGDSPDQQQHVSYQQLHDEVCKLANGLKKLGVQKGDRVIIYMPMVPQAAYAMLACARIGAVHSVVFAGFSPHAIADRIIDCQASVVITADVNRRGGKALPLKHNVDEALARDDVTTIKHCVVFNNDDKQLDLPSSQVWWHELTKDCAPVCAPEEMNAEDPLFILYTSGSTGKPKGLVHTSGGYLVWASMTHQKIFNYSPGEIYWCAADVGWITGHTYIVYGPLANRATTVMFEGVPTYPDERRIGQIIDKHQVSILYTAPTAIRALMAKGELAAQDSTRDSLRVLGTVGEPINPEAWQWYYEKVGKTKCQIIDTWWQTETGGAMITPLAGTTPLKPGSATLPFFSVQPALVDSDGKELAGEAEGNLVLKGSWPGQARSIYGNHQRFIETYFSAYENVYFTGDGCKRDADGFYWITGRVDDVLNVSGHRLGTAEIESSLVAHEMIAEAAVVGYPHDIKGQGIYVYVTPIAGTEVSEELTKSVRDWVRKDLSPIATPDMIQWAPGLPKTRSGKIMRRILRKVAANEYDQLGDTSTLADPSVVDNLIENRLNR</sequence>
<evidence type="ECO:0000256" key="5">
    <source>
        <dbReference type="ARBA" id="ARBA00022840"/>
    </source>
</evidence>
<protein>
    <recommendedName>
        <fullName evidence="8">Acetyl-coenzyme A synthetase</fullName>
        <shortName evidence="8">AcCoA synthetase</shortName>
        <shortName evidence="8">Acs</shortName>
        <ecNumber evidence="8">6.2.1.1</ecNumber>
    </recommendedName>
    <alternativeName>
        <fullName evidence="8">Acetate--CoA ligase</fullName>
    </alternativeName>
    <alternativeName>
        <fullName evidence="8">Acyl-activating enzyme</fullName>
    </alternativeName>
</protein>
<dbReference type="InterPro" id="IPR042099">
    <property type="entry name" value="ANL_N_sf"/>
</dbReference>
<reference evidence="12" key="1">
    <citation type="submission" date="2021-03" db="EMBL/GenBank/DDBJ databases">
        <title>Description of Psychrosphaera ytuae sp. nov. isolated from deep sea sediment of South China Sea.</title>
        <authorList>
            <person name="Zhang J."/>
            <person name="Xu X.-D."/>
        </authorList>
    </citation>
    <scope>NUCLEOTIDE SEQUENCE</scope>
    <source>
        <strain evidence="12">MTZ26</strain>
    </source>
</reference>
<evidence type="ECO:0000256" key="6">
    <source>
        <dbReference type="ARBA" id="ARBA00022842"/>
    </source>
</evidence>
<feature type="binding site" evidence="8">
    <location>
        <begin position="386"/>
        <end position="388"/>
    </location>
    <ligand>
        <name>ATP</name>
        <dbReference type="ChEBI" id="CHEBI:30616"/>
    </ligand>
</feature>
<dbReference type="NCBIfam" id="TIGR02188">
    <property type="entry name" value="Ac_CoA_lig_AcsA"/>
    <property type="match status" value="1"/>
</dbReference>
<evidence type="ECO:0000256" key="8">
    <source>
        <dbReference type="HAMAP-Rule" id="MF_01123"/>
    </source>
</evidence>
<feature type="binding site" evidence="8">
    <location>
        <position position="525"/>
    </location>
    <ligand>
        <name>ATP</name>
        <dbReference type="ChEBI" id="CHEBI:30616"/>
    </ligand>
</feature>
<dbReference type="GO" id="GO:0016208">
    <property type="term" value="F:AMP binding"/>
    <property type="evidence" value="ECO:0007669"/>
    <property type="project" value="InterPro"/>
</dbReference>
<dbReference type="GO" id="GO:0019427">
    <property type="term" value="P:acetyl-CoA biosynthetic process from acetate"/>
    <property type="evidence" value="ECO:0007669"/>
    <property type="project" value="UniProtKB-UniRule"/>
</dbReference>
<keyword evidence="4 8" id="KW-0547">Nucleotide-binding</keyword>
<keyword evidence="13" id="KW-1185">Reference proteome</keyword>
<dbReference type="EC" id="6.2.1.1" evidence="8"/>
<feature type="domain" description="AMP-binding enzyme C-terminal" evidence="10">
    <location>
        <begin position="530"/>
        <end position="608"/>
    </location>
</feature>
<dbReference type="EMBL" id="CP072110">
    <property type="protein sequence ID" value="QTH63302.1"/>
    <property type="molecule type" value="Genomic_DNA"/>
</dbReference>
<dbReference type="Pfam" id="PF00501">
    <property type="entry name" value="AMP-binding"/>
    <property type="match status" value="1"/>
</dbReference>
<feature type="binding site" evidence="8">
    <location>
        <position position="522"/>
    </location>
    <ligand>
        <name>CoA</name>
        <dbReference type="ChEBI" id="CHEBI:57287"/>
    </ligand>
</feature>
<gene>
    <name evidence="12" type="primary">acs</name>
    <name evidence="8" type="synonym">acsA</name>
    <name evidence="12" type="ORF">J1N51_11220</name>
</gene>
<comment type="function">
    <text evidence="8">Catalyzes the conversion of acetate into acetyl-CoA (AcCoA), an essential intermediate at the junction of anabolic and catabolic pathways. AcsA undergoes a two-step reaction. In the first half reaction, AcsA combines acetate with ATP to form acetyl-adenylate (AcAMP) intermediate. In the second half reaction, it can then transfer the acetyl group from AcAMP to the sulfhydryl group of CoA, forming the product AcCoA.</text>
</comment>
<feature type="binding site" evidence="8">
    <location>
        <position position="514"/>
    </location>
    <ligand>
        <name>ATP</name>
        <dbReference type="ChEBI" id="CHEBI:30616"/>
    </ligand>
</feature>
<evidence type="ECO:0000256" key="7">
    <source>
        <dbReference type="ARBA" id="ARBA00022990"/>
    </source>
</evidence>
<evidence type="ECO:0000256" key="1">
    <source>
        <dbReference type="ARBA" id="ARBA00006432"/>
    </source>
</evidence>
<feature type="binding site" evidence="8">
    <location>
        <position position="541"/>
    </location>
    <ligand>
        <name>Mg(2+)</name>
        <dbReference type="ChEBI" id="CHEBI:18420"/>
    </ligand>
</feature>
<dbReference type="GO" id="GO:0046872">
    <property type="term" value="F:metal ion binding"/>
    <property type="evidence" value="ECO:0007669"/>
    <property type="project" value="UniProtKB-KW"/>
</dbReference>
<dbReference type="Pfam" id="PF13193">
    <property type="entry name" value="AMP-binding_C"/>
    <property type="match status" value="1"/>
</dbReference>
<dbReference type="Gene3D" id="3.30.300.30">
    <property type="match status" value="1"/>
</dbReference>
<feature type="domain" description="AMP-dependent synthetase/ligase" evidence="9">
    <location>
        <begin position="83"/>
        <end position="468"/>
    </location>
</feature>
<dbReference type="KEGG" id="psym:J1N51_11220"/>
<evidence type="ECO:0000256" key="4">
    <source>
        <dbReference type="ARBA" id="ARBA00022741"/>
    </source>
</evidence>
<comment type="PTM">
    <text evidence="8">Acetylated. Deacetylation by the SIR2-homolog deacetylase activates the enzyme.</text>
</comment>
<comment type="catalytic activity">
    <reaction evidence="8">
        <text>acetate + ATP + CoA = acetyl-CoA + AMP + diphosphate</text>
        <dbReference type="Rhea" id="RHEA:23176"/>
        <dbReference type="ChEBI" id="CHEBI:30089"/>
        <dbReference type="ChEBI" id="CHEBI:30616"/>
        <dbReference type="ChEBI" id="CHEBI:33019"/>
        <dbReference type="ChEBI" id="CHEBI:57287"/>
        <dbReference type="ChEBI" id="CHEBI:57288"/>
        <dbReference type="ChEBI" id="CHEBI:456215"/>
        <dbReference type="EC" id="6.2.1.1"/>
    </reaction>
</comment>
<evidence type="ECO:0000259" key="9">
    <source>
        <dbReference type="Pfam" id="PF00501"/>
    </source>
</evidence>
<dbReference type="Proteomes" id="UP000682739">
    <property type="component" value="Chromosome"/>
</dbReference>
<feature type="binding site" evidence="8">
    <location>
        <position position="310"/>
    </location>
    <ligand>
        <name>CoA</name>
        <dbReference type="ChEBI" id="CHEBI:57287"/>
    </ligand>
</feature>
<dbReference type="GO" id="GO:0005524">
    <property type="term" value="F:ATP binding"/>
    <property type="evidence" value="ECO:0007669"/>
    <property type="project" value="UniProtKB-KW"/>
</dbReference>
<dbReference type="InterPro" id="IPR025110">
    <property type="entry name" value="AMP-bd_C"/>
</dbReference>
<feature type="binding site" evidence="8">
    <location>
        <position position="499"/>
    </location>
    <ligand>
        <name>ATP</name>
        <dbReference type="ChEBI" id="CHEBI:30616"/>
    </ligand>
</feature>
<feature type="binding site" evidence="8">
    <location>
        <begin position="191"/>
        <end position="194"/>
    </location>
    <ligand>
        <name>CoA</name>
        <dbReference type="ChEBI" id="CHEBI:57287"/>
    </ligand>
</feature>
<dbReference type="NCBIfam" id="NF001208">
    <property type="entry name" value="PRK00174.1"/>
    <property type="match status" value="1"/>
</dbReference>
<dbReference type="FunFam" id="3.40.50.12780:FF:000001">
    <property type="entry name" value="Acetyl-coenzyme A synthetase"/>
    <property type="match status" value="1"/>
</dbReference>